<dbReference type="Proteomes" id="UP001530293">
    <property type="component" value="Unassembled WGS sequence"/>
</dbReference>
<dbReference type="GO" id="GO:0005524">
    <property type="term" value="F:ATP binding"/>
    <property type="evidence" value="ECO:0007669"/>
    <property type="project" value="UniProtKB-KW"/>
</dbReference>
<comment type="caution">
    <text evidence="9">The sequence shown here is derived from an EMBL/GenBank/DDBJ whole genome shotgun (WGS) entry which is preliminary data.</text>
</comment>
<evidence type="ECO:0000256" key="3">
    <source>
        <dbReference type="ARBA" id="ARBA00022723"/>
    </source>
</evidence>
<dbReference type="GO" id="GO:0051539">
    <property type="term" value="F:4 iron, 4 sulfur cluster binding"/>
    <property type="evidence" value="ECO:0007669"/>
    <property type="project" value="UniProtKB-UniRule"/>
</dbReference>
<comment type="similarity">
    <text evidence="8">Belongs to the Mrp/NBP35 ATP-binding proteins family. NUBP1/NBP35 subfamily.</text>
</comment>
<keyword evidence="2 8" id="KW-0963">Cytoplasm</keyword>
<dbReference type="InterPro" id="IPR027417">
    <property type="entry name" value="P-loop_NTPase"/>
</dbReference>
<dbReference type="GO" id="GO:0016226">
    <property type="term" value="P:iron-sulfur cluster assembly"/>
    <property type="evidence" value="ECO:0007669"/>
    <property type="project" value="UniProtKB-UniRule"/>
</dbReference>
<evidence type="ECO:0000256" key="4">
    <source>
        <dbReference type="ARBA" id="ARBA00022741"/>
    </source>
</evidence>
<evidence type="ECO:0000256" key="5">
    <source>
        <dbReference type="ARBA" id="ARBA00022840"/>
    </source>
</evidence>
<evidence type="ECO:0000256" key="6">
    <source>
        <dbReference type="ARBA" id="ARBA00023004"/>
    </source>
</evidence>
<keyword evidence="1 8" id="KW-0004">4Fe-4S</keyword>
<evidence type="ECO:0000256" key="8">
    <source>
        <dbReference type="HAMAP-Rule" id="MF_03038"/>
    </source>
</evidence>
<dbReference type="InterPro" id="IPR033756">
    <property type="entry name" value="YlxH/NBP35"/>
</dbReference>
<keyword evidence="7 8" id="KW-0411">Iron-sulfur</keyword>
<dbReference type="Gene3D" id="3.40.50.300">
    <property type="entry name" value="P-loop containing nucleotide triphosphate hydrolases"/>
    <property type="match status" value="1"/>
</dbReference>
<evidence type="ECO:0000256" key="1">
    <source>
        <dbReference type="ARBA" id="ARBA00022485"/>
    </source>
</evidence>
<reference evidence="9 10" key="1">
    <citation type="submission" date="2024-10" db="EMBL/GenBank/DDBJ databases">
        <title>Updated reference genomes for cyclostephanoid diatoms.</title>
        <authorList>
            <person name="Roberts W.R."/>
            <person name="Alverson A.J."/>
        </authorList>
    </citation>
    <scope>NUCLEOTIDE SEQUENCE [LARGE SCALE GENOMIC DNA]</scope>
    <source>
        <strain evidence="9 10">AJA232-27</strain>
    </source>
</reference>
<evidence type="ECO:0000256" key="2">
    <source>
        <dbReference type="ARBA" id="ARBA00022490"/>
    </source>
</evidence>
<feature type="binding site" evidence="8">
    <location>
        <position position="43"/>
    </location>
    <ligand>
        <name>[4Fe-4S] cluster</name>
        <dbReference type="ChEBI" id="CHEBI:49883"/>
        <label>1</label>
    </ligand>
</feature>
<comment type="cofactor">
    <cofactor evidence="8">
        <name>[4Fe-4S] cluster</name>
        <dbReference type="ChEBI" id="CHEBI:49883"/>
    </cofactor>
    <text evidence="8">Binds 4 [4Fe-4S] clusters per heterotetramer. Contains two stable clusters in the N-termini of NUBP1 and two labile, bridging clusters between subunits of the NUBP1-NUBP2 heterotetramer.</text>
</comment>
<evidence type="ECO:0000313" key="9">
    <source>
        <dbReference type="EMBL" id="KAL3764199.1"/>
    </source>
</evidence>
<dbReference type="SUPFAM" id="SSF52540">
    <property type="entry name" value="P-loop containing nucleoside triphosphate hydrolases"/>
    <property type="match status" value="1"/>
</dbReference>
<feature type="binding site" evidence="8">
    <location>
        <position position="37"/>
    </location>
    <ligand>
        <name>[4Fe-4S] cluster</name>
        <dbReference type="ChEBI" id="CHEBI:49883"/>
        <label>1</label>
    </ligand>
</feature>
<comment type="caution">
    <text evidence="8">Lacks conserved residue(s) required for the propagation of feature annotation.</text>
</comment>
<comment type="subunit">
    <text evidence="8">Heterotetramer of 2 NUBP1 and 2 NUBP2 chains.</text>
</comment>
<dbReference type="PANTHER" id="PTHR23264:SF19">
    <property type="entry name" value="CYTOSOLIC FE-S CLUSTER ASSEMBLY FACTOR NUBP2"/>
    <property type="match status" value="1"/>
</dbReference>
<dbReference type="InterPro" id="IPR019591">
    <property type="entry name" value="Mrp/NBP35_ATP-bd"/>
</dbReference>
<dbReference type="PANTHER" id="PTHR23264">
    <property type="entry name" value="NUCLEOTIDE-BINDING PROTEIN NBP35 YEAST -RELATED"/>
    <property type="match status" value="1"/>
</dbReference>
<evidence type="ECO:0000313" key="10">
    <source>
        <dbReference type="Proteomes" id="UP001530293"/>
    </source>
</evidence>
<protein>
    <recommendedName>
        <fullName evidence="8">Cytosolic Fe-S cluster assembly factor NUBP1 homolog</fullName>
    </recommendedName>
</protein>
<dbReference type="Pfam" id="PF10609">
    <property type="entry name" value="ParA"/>
    <property type="match status" value="1"/>
</dbReference>
<dbReference type="CDD" id="cd02037">
    <property type="entry name" value="Mrp_NBP35"/>
    <property type="match status" value="1"/>
</dbReference>
<feature type="binding site" evidence="8">
    <location>
        <begin position="80"/>
        <end position="87"/>
    </location>
    <ligand>
        <name>ATP</name>
        <dbReference type="ChEBI" id="CHEBI:30616"/>
    </ligand>
</feature>
<dbReference type="HAMAP" id="MF_03038">
    <property type="entry name" value="NUBP1"/>
    <property type="match status" value="1"/>
</dbReference>
<keyword evidence="5 8" id="KW-0067">ATP-binding</keyword>
<keyword evidence="6 8" id="KW-0408">Iron</keyword>
<dbReference type="GO" id="GO:0005737">
    <property type="term" value="C:cytoplasm"/>
    <property type="evidence" value="ECO:0007669"/>
    <property type="project" value="UniProtKB-SubCell"/>
</dbReference>
<keyword evidence="10" id="KW-1185">Reference proteome</keyword>
<feature type="binding site" evidence="8">
    <location>
        <position position="34"/>
    </location>
    <ligand>
        <name>[4Fe-4S] cluster</name>
        <dbReference type="ChEBI" id="CHEBI:49883"/>
        <label>1</label>
    </ligand>
</feature>
<dbReference type="EMBL" id="JALLBG020000108">
    <property type="protein sequence ID" value="KAL3764199.1"/>
    <property type="molecule type" value="Genomic_DNA"/>
</dbReference>
<comment type="function">
    <text evidence="8">Component of the cytosolic iron-sulfur (Fe/S) protein assembly (CIA) machinery. Required for maturation of extramitochondrial Fe-S proteins. The NUBP1-NUBP2 heterotetramer forms a Fe-S scaffold complex, mediating the de novo assembly of an Fe-S cluster and its transfer to target apoproteins.</text>
</comment>
<dbReference type="GO" id="GO:0046872">
    <property type="term" value="F:metal ion binding"/>
    <property type="evidence" value="ECO:0007669"/>
    <property type="project" value="UniProtKB-KW"/>
</dbReference>
<dbReference type="HAMAP" id="MF_02040">
    <property type="entry name" value="Mrp_NBP35"/>
    <property type="match status" value="1"/>
</dbReference>
<evidence type="ECO:0000256" key="7">
    <source>
        <dbReference type="ARBA" id="ARBA00023014"/>
    </source>
</evidence>
<sequence>MSSSTGGNASNTPANANVGCVGPTSQNAGKVSACDGCPNKSACSSGAFSSPAAISAREAEKSILQNALSNISHVILVLSGKGGVGKSTVSTQIAMSLASRGYSVGLLDTDICGPSVPRMSGSLGHTVHQSQNGWEPVYPTPNLAVMSISFLLEEKDAAVVWRGPRKNGLIKQFLTETDWGGAEGLDYLIIDTPPGTSDEHISIVQYLNDARPMSINDSVSGTSSRGGASGAIVVTTPEEVSMADVRKELNFCKKTSVPVLGIVENMSGLQMRVSDLTFFRDGVHDNGGGVGAEDGSPPSSSSSIDCTNDVLSLLREKCPEVLSMIASVDVFPPTGFGPRGMAAKFNVPYLGKLPLDPNLLKACEDGTCFVEKYPISPAAKPLNDIVDNLILALPVEDDEEVEYAQADGDAMRT</sequence>
<dbReference type="InterPro" id="IPR028601">
    <property type="entry name" value="NUBP1/Nbp35"/>
</dbReference>
<accession>A0ABD3MJU8</accession>
<keyword evidence="4 8" id="KW-0547">Nucleotide-binding</keyword>
<dbReference type="AlphaFoldDB" id="A0ABD3MJU8"/>
<proteinExistence type="inferred from homology"/>
<comment type="subcellular location">
    <subcellularLocation>
        <location evidence="8">Cytoplasm</location>
    </subcellularLocation>
</comment>
<gene>
    <name evidence="9" type="ORF">ACHAWU_004011</name>
</gene>
<feature type="binding site" evidence="8">
    <location>
        <position position="20"/>
    </location>
    <ligand>
        <name>[4Fe-4S] cluster</name>
        <dbReference type="ChEBI" id="CHEBI:49883"/>
        <label>1</label>
    </ligand>
</feature>
<organism evidence="9 10">
    <name type="scientific">Discostella pseudostelligera</name>
    <dbReference type="NCBI Taxonomy" id="259834"/>
    <lineage>
        <taxon>Eukaryota</taxon>
        <taxon>Sar</taxon>
        <taxon>Stramenopiles</taxon>
        <taxon>Ochrophyta</taxon>
        <taxon>Bacillariophyta</taxon>
        <taxon>Coscinodiscophyceae</taxon>
        <taxon>Thalassiosirophycidae</taxon>
        <taxon>Stephanodiscales</taxon>
        <taxon>Stephanodiscaceae</taxon>
        <taxon>Discostella</taxon>
    </lineage>
</organism>
<name>A0ABD3MJU8_9STRA</name>
<keyword evidence="3 8" id="KW-0479">Metal-binding</keyword>